<gene>
    <name evidence="2" type="ORF">JI739_09730</name>
</gene>
<dbReference type="Proteomes" id="UP000613011">
    <property type="component" value="Unassembled WGS sequence"/>
</dbReference>
<accession>A0A937D4S8</accession>
<evidence type="ECO:0000313" key="3">
    <source>
        <dbReference type="Proteomes" id="UP000613011"/>
    </source>
</evidence>
<keyword evidence="1" id="KW-0472">Membrane</keyword>
<comment type="caution">
    <text evidence="2">The sequence shown here is derived from an EMBL/GenBank/DDBJ whole genome shotgun (WGS) entry which is preliminary data.</text>
</comment>
<dbReference type="RefSeq" id="WP_201683686.1">
    <property type="nucleotide sequence ID" value="NZ_JAEQNA010000002.1"/>
</dbReference>
<evidence type="ECO:0000313" key="2">
    <source>
        <dbReference type="EMBL" id="MBL0420622.1"/>
    </source>
</evidence>
<keyword evidence="1" id="KW-1133">Transmembrane helix</keyword>
<protein>
    <submittedName>
        <fullName evidence="2">Uncharacterized protein</fullName>
    </submittedName>
</protein>
<sequence length="45" mass="4853">MHFNEQSPTLHPATDIRLQGAIDRLTLVLHCAAGVLALLVAWAMG</sequence>
<evidence type="ECO:0000256" key="1">
    <source>
        <dbReference type="SAM" id="Phobius"/>
    </source>
</evidence>
<feature type="transmembrane region" description="Helical" evidence="1">
    <location>
        <begin position="25"/>
        <end position="44"/>
    </location>
</feature>
<name>A0A937D4S8_9BURK</name>
<dbReference type="EMBL" id="JAEQNA010000002">
    <property type="protein sequence ID" value="MBL0420622.1"/>
    <property type="molecule type" value="Genomic_DNA"/>
</dbReference>
<reference evidence="2" key="1">
    <citation type="submission" date="2021-01" db="EMBL/GenBank/DDBJ databases">
        <title>Ramlibacter sp. strain AW1 16S ribosomal RNA gene Genome sequencing and assembly.</title>
        <authorList>
            <person name="Kang M."/>
        </authorList>
    </citation>
    <scope>NUCLEOTIDE SEQUENCE</scope>
    <source>
        <strain evidence="2">AW1</strain>
    </source>
</reference>
<dbReference type="AlphaFoldDB" id="A0A937D4S8"/>
<keyword evidence="1" id="KW-0812">Transmembrane</keyword>
<proteinExistence type="predicted"/>
<organism evidence="2 3">
    <name type="scientific">Ramlibacter aurantiacus</name>
    <dbReference type="NCBI Taxonomy" id="2801330"/>
    <lineage>
        <taxon>Bacteria</taxon>
        <taxon>Pseudomonadati</taxon>
        <taxon>Pseudomonadota</taxon>
        <taxon>Betaproteobacteria</taxon>
        <taxon>Burkholderiales</taxon>
        <taxon>Comamonadaceae</taxon>
        <taxon>Ramlibacter</taxon>
    </lineage>
</organism>
<keyword evidence="3" id="KW-1185">Reference proteome</keyword>